<dbReference type="EMBL" id="CAJNRG010014938">
    <property type="protein sequence ID" value="CAF2158952.1"/>
    <property type="molecule type" value="Genomic_DNA"/>
</dbReference>
<dbReference type="Proteomes" id="UP000663866">
    <property type="component" value="Unassembled WGS sequence"/>
</dbReference>
<organism evidence="5 7">
    <name type="scientific">Rotaria magnacalcarata</name>
    <dbReference type="NCBI Taxonomy" id="392030"/>
    <lineage>
        <taxon>Eukaryota</taxon>
        <taxon>Metazoa</taxon>
        <taxon>Spiralia</taxon>
        <taxon>Gnathifera</taxon>
        <taxon>Rotifera</taxon>
        <taxon>Eurotatoria</taxon>
        <taxon>Bdelloidea</taxon>
        <taxon>Philodinida</taxon>
        <taxon>Philodinidae</taxon>
        <taxon>Rotaria</taxon>
    </lineage>
</organism>
<accession>A0A819H2A7</accession>
<keyword evidence="8" id="KW-1185">Reference proteome</keyword>
<dbReference type="Proteomes" id="UP000663842">
    <property type="component" value="Unassembled WGS sequence"/>
</dbReference>
<evidence type="ECO:0000256" key="2">
    <source>
        <dbReference type="SAM" id="Phobius"/>
    </source>
</evidence>
<keyword evidence="2" id="KW-0812">Transmembrane</keyword>
<reference evidence="5" key="1">
    <citation type="submission" date="2021-02" db="EMBL/GenBank/DDBJ databases">
        <authorList>
            <person name="Nowell W R."/>
        </authorList>
    </citation>
    <scope>NUCLEOTIDE SEQUENCE</scope>
</reference>
<dbReference type="EMBL" id="CAJOBG010003654">
    <property type="protein sequence ID" value="CAF4074543.1"/>
    <property type="molecule type" value="Genomic_DNA"/>
</dbReference>
<dbReference type="Proteomes" id="UP000663887">
    <property type="component" value="Unassembled WGS sequence"/>
</dbReference>
<keyword evidence="2" id="KW-0472">Membrane</keyword>
<evidence type="ECO:0000313" key="3">
    <source>
        <dbReference type="EMBL" id="CAF2038520.1"/>
    </source>
</evidence>
<dbReference type="Proteomes" id="UP000663856">
    <property type="component" value="Unassembled WGS sequence"/>
</dbReference>
<evidence type="ECO:0000313" key="7">
    <source>
        <dbReference type="Proteomes" id="UP000663842"/>
    </source>
</evidence>
<evidence type="ECO:0000256" key="1">
    <source>
        <dbReference type="SAM" id="MobiDB-lite"/>
    </source>
</evidence>
<name>A0A819H2A7_9BILA</name>
<evidence type="ECO:0000313" key="4">
    <source>
        <dbReference type="EMBL" id="CAF2158952.1"/>
    </source>
</evidence>
<sequence>MSSAIRRPTPTPRPYGIRPTPYGGARAYGGTRPYSSVRPYGSVRPYRSVRPPPPGAGGLGGGSAALSGALGALGGTLGCLLCLAAIGALGLFACCIALAAYAKKFLNAYKQAELISGTDGQIQIGFMLLFASLFYTIVCRIQRS</sequence>
<feature type="transmembrane region" description="Helical" evidence="2">
    <location>
        <begin position="122"/>
        <end position="141"/>
    </location>
</feature>
<comment type="caution">
    <text evidence="5">The sequence shown here is derived from an EMBL/GenBank/DDBJ whole genome shotgun (WGS) entry which is preliminary data.</text>
</comment>
<protein>
    <submittedName>
        <fullName evidence="5">Uncharacterized protein</fullName>
    </submittedName>
</protein>
<feature type="region of interest" description="Disordered" evidence="1">
    <location>
        <begin position="1"/>
        <end position="61"/>
    </location>
</feature>
<keyword evidence="2" id="KW-1133">Transmembrane helix</keyword>
<evidence type="ECO:0000313" key="6">
    <source>
        <dbReference type="EMBL" id="CAF4074543.1"/>
    </source>
</evidence>
<evidence type="ECO:0000313" key="5">
    <source>
        <dbReference type="EMBL" id="CAF3888913.1"/>
    </source>
</evidence>
<proteinExistence type="predicted"/>
<dbReference type="AlphaFoldDB" id="A0A819H2A7"/>
<gene>
    <name evidence="6" type="ORF">OVN521_LOCUS19396</name>
    <name evidence="5" type="ORF">UXM345_LOCUS9891</name>
    <name evidence="3" type="ORF">WKI299_LOCUS7953</name>
    <name evidence="4" type="ORF">XDN619_LOCUS30153</name>
</gene>
<feature type="transmembrane region" description="Helical" evidence="2">
    <location>
        <begin position="77"/>
        <end position="102"/>
    </location>
</feature>
<dbReference type="EMBL" id="CAJOBF010000920">
    <property type="protein sequence ID" value="CAF3888913.1"/>
    <property type="molecule type" value="Genomic_DNA"/>
</dbReference>
<evidence type="ECO:0000313" key="8">
    <source>
        <dbReference type="Proteomes" id="UP000663866"/>
    </source>
</evidence>
<dbReference type="EMBL" id="CAJNRF010002446">
    <property type="protein sequence ID" value="CAF2038520.1"/>
    <property type="molecule type" value="Genomic_DNA"/>
</dbReference>